<dbReference type="CDD" id="cd00054">
    <property type="entry name" value="EGF_CA"/>
    <property type="match status" value="8"/>
</dbReference>
<evidence type="ECO:0000256" key="3">
    <source>
        <dbReference type="ARBA" id="ARBA00022475"/>
    </source>
</evidence>
<keyword evidence="2 15" id="KW-0217">Developmental protein</keyword>
<keyword evidence="7 15" id="KW-0677">Repeat</keyword>
<dbReference type="GO" id="GO:0005112">
    <property type="term" value="F:Notch binding"/>
    <property type="evidence" value="ECO:0007669"/>
    <property type="project" value="InterPro"/>
</dbReference>
<evidence type="ECO:0000256" key="6">
    <source>
        <dbReference type="ARBA" id="ARBA00022729"/>
    </source>
</evidence>
<dbReference type="GO" id="GO:0035214">
    <property type="term" value="P:eye-antennal disc development"/>
    <property type="evidence" value="ECO:0007669"/>
    <property type="project" value="UniProtKB-ARBA"/>
</dbReference>
<evidence type="ECO:0000313" key="21">
    <source>
        <dbReference type="Proteomes" id="UP000053268"/>
    </source>
</evidence>
<feature type="disulfide bond" evidence="13">
    <location>
        <begin position="313"/>
        <end position="322"/>
    </location>
</feature>
<evidence type="ECO:0000313" key="20">
    <source>
        <dbReference type="EMBL" id="KPI92149.1"/>
    </source>
</evidence>
<dbReference type="GO" id="GO:0008587">
    <property type="term" value="P:imaginal disc-derived wing margin morphogenesis"/>
    <property type="evidence" value="ECO:0007669"/>
    <property type="project" value="UniProtKB-ARBA"/>
</dbReference>
<keyword evidence="3" id="KW-1003">Cell membrane</keyword>
<feature type="disulfide bond" evidence="14">
    <location>
        <begin position="131"/>
        <end position="143"/>
    </location>
</feature>
<dbReference type="Proteomes" id="UP000053268">
    <property type="component" value="Unassembled WGS sequence"/>
</dbReference>
<feature type="region of interest" description="Disordered" evidence="16">
    <location>
        <begin position="940"/>
        <end position="1021"/>
    </location>
</feature>
<keyword evidence="5 15" id="KW-0812">Transmembrane</keyword>
<dbReference type="InterPro" id="IPR013032">
    <property type="entry name" value="EGF-like_CS"/>
</dbReference>
<dbReference type="GO" id="GO:0043208">
    <property type="term" value="F:glycosphingolipid binding"/>
    <property type="evidence" value="ECO:0007669"/>
    <property type="project" value="UniProtKB-ARBA"/>
</dbReference>
<dbReference type="GO" id="GO:0042063">
    <property type="term" value="P:gliogenesis"/>
    <property type="evidence" value="ECO:0007669"/>
    <property type="project" value="UniProtKB-ARBA"/>
</dbReference>
<dbReference type="InterPro" id="IPR009030">
    <property type="entry name" value="Growth_fac_rcpt_cys_sf"/>
</dbReference>
<dbReference type="FunFam" id="2.10.25.10:FF:000472">
    <property type="entry name" value="Uncharacterized protein, isoform A"/>
    <property type="match status" value="1"/>
</dbReference>
<feature type="domain" description="EGF-like" evidence="18">
    <location>
        <begin position="484"/>
        <end position="519"/>
    </location>
</feature>
<feature type="non-terminal residue" evidence="20">
    <location>
        <position position="1"/>
    </location>
</feature>
<feature type="disulfide bond" evidence="13">
    <location>
        <begin position="426"/>
        <end position="435"/>
    </location>
</feature>
<comment type="function">
    <text evidence="15">Putative Notch ligand involved in the mediation of Notch signaling.</text>
</comment>
<evidence type="ECO:0000259" key="19">
    <source>
        <dbReference type="PROSITE" id="PS51051"/>
    </source>
</evidence>
<comment type="caution">
    <text evidence="13">Lacks conserved residue(s) required for the propagation of feature annotation.</text>
</comment>
<keyword evidence="11 13" id="KW-1015">Disulfide bond</keyword>
<keyword evidence="9 15" id="KW-1133">Transmembrane helix</keyword>
<feature type="domain" description="EGF-like" evidence="18">
    <location>
        <begin position="362"/>
        <end position="398"/>
    </location>
</feature>
<dbReference type="GO" id="GO:0046331">
    <property type="term" value="P:lateral inhibition"/>
    <property type="evidence" value="ECO:0007669"/>
    <property type="project" value="UniProtKB-ARBA"/>
</dbReference>
<dbReference type="InterPro" id="IPR000742">
    <property type="entry name" value="EGF"/>
</dbReference>
<dbReference type="GO" id="GO:0009986">
    <property type="term" value="C:cell surface"/>
    <property type="evidence" value="ECO:0007669"/>
    <property type="project" value="UniProtKB-ARBA"/>
</dbReference>
<proteinExistence type="predicted"/>
<feature type="domain" description="EGF-like" evidence="18">
    <location>
        <begin position="161"/>
        <end position="194"/>
    </location>
</feature>
<feature type="domain" description="EGF-like" evidence="18">
    <location>
        <begin position="325"/>
        <end position="360"/>
    </location>
</feature>
<accession>A0A194PHG0</accession>
<feature type="disulfide bond" evidence="13">
    <location>
        <begin position="547"/>
        <end position="564"/>
    </location>
</feature>
<evidence type="ECO:0000256" key="4">
    <source>
        <dbReference type="ARBA" id="ARBA00022536"/>
    </source>
</evidence>
<dbReference type="PROSITE" id="PS50026">
    <property type="entry name" value="EGF_3"/>
    <property type="match status" value="10"/>
</dbReference>
<dbReference type="Pfam" id="PF01414">
    <property type="entry name" value="DSL"/>
    <property type="match status" value="1"/>
</dbReference>
<evidence type="ECO:0000256" key="5">
    <source>
        <dbReference type="ARBA" id="ARBA00022692"/>
    </source>
</evidence>
<dbReference type="STRING" id="66420.A0A194PHG0"/>
<evidence type="ECO:0000256" key="15">
    <source>
        <dbReference type="RuleBase" id="RU280815"/>
    </source>
</evidence>
<feature type="domain" description="DSL" evidence="19">
    <location>
        <begin position="116"/>
        <end position="160"/>
    </location>
</feature>
<dbReference type="SMART" id="SM00051">
    <property type="entry name" value="DSL"/>
    <property type="match status" value="1"/>
</dbReference>
<dbReference type="PRINTS" id="PR00010">
    <property type="entry name" value="EGFBLOOD"/>
</dbReference>
<evidence type="ECO:0000256" key="12">
    <source>
        <dbReference type="ARBA" id="ARBA00023180"/>
    </source>
</evidence>
<dbReference type="FunFam" id="2.10.25.10:FF:000004">
    <property type="entry name" value="Neurogenic locus notch 1"/>
    <property type="match status" value="1"/>
</dbReference>
<dbReference type="EMBL" id="KQ459604">
    <property type="protein sequence ID" value="KPI92149.1"/>
    <property type="molecule type" value="Genomic_DNA"/>
</dbReference>
<evidence type="ECO:0000256" key="17">
    <source>
        <dbReference type="SAM" id="Phobius"/>
    </source>
</evidence>
<feature type="domain" description="EGF-like" evidence="18">
    <location>
        <begin position="443"/>
        <end position="479"/>
    </location>
</feature>
<feature type="disulfide bond" evidence="13">
    <location>
        <begin position="350"/>
        <end position="359"/>
    </location>
</feature>
<feature type="domain" description="EGF-like" evidence="18">
    <location>
        <begin position="541"/>
        <end position="576"/>
    </location>
</feature>
<feature type="disulfide bond" evidence="13">
    <location>
        <begin position="388"/>
        <end position="397"/>
    </location>
</feature>
<dbReference type="PROSITE" id="PS00022">
    <property type="entry name" value="EGF_1"/>
    <property type="match status" value="10"/>
</dbReference>
<dbReference type="InterPro" id="IPR026219">
    <property type="entry name" value="Jagged/Serrate"/>
</dbReference>
<dbReference type="PROSITE" id="PS00010">
    <property type="entry name" value="ASX_HYDROXYL"/>
    <property type="match status" value="3"/>
</dbReference>
<evidence type="ECO:0000256" key="9">
    <source>
        <dbReference type="ARBA" id="ARBA00022989"/>
    </source>
</evidence>
<evidence type="ECO:0000256" key="1">
    <source>
        <dbReference type="ARBA" id="ARBA00004251"/>
    </source>
</evidence>
<dbReference type="GO" id="GO:0005886">
    <property type="term" value="C:plasma membrane"/>
    <property type="evidence" value="ECO:0007669"/>
    <property type="project" value="UniProtKB-SubCell"/>
</dbReference>
<dbReference type="PROSITE" id="PS01186">
    <property type="entry name" value="EGF_2"/>
    <property type="match status" value="9"/>
</dbReference>
<dbReference type="Gene3D" id="2.10.25.10">
    <property type="entry name" value="Laminin"/>
    <property type="match status" value="10"/>
</dbReference>
<dbReference type="FunFam" id="2.10.25.140:FF:000001">
    <property type="entry name" value="Delta-like protein"/>
    <property type="match status" value="1"/>
</dbReference>
<dbReference type="FunFam" id="2.10.25.10:FF:000391">
    <property type="entry name" value="Weary, isoform C"/>
    <property type="match status" value="1"/>
</dbReference>
<organism evidence="20 21">
    <name type="scientific">Papilio xuthus</name>
    <name type="common">Asian swallowtail butterfly</name>
    <dbReference type="NCBI Taxonomy" id="66420"/>
    <lineage>
        <taxon>Eukaryota</taxon>
        <taxon>Metazoa</taxon>
        <taxon>Ecdysozoa</taxon>
        <taxon>Arthropoda</taxon>
        <taxon>Hexapoda</taxon>
        <taxon>Insecta</taxon>
        <taxon>Pterygota</taxon>
        <taxon>Neoptera</taxon>
        <taxon>Endopterygota</taxon>
        <taxon>Lepidoptera</taxon>
        <taxon>Glossata</taxon>
        <taxon>Ditrysia</taxon>
        <taxon>Papilionoidea</taxon>
        <taxon>Papilionidae</taxon>
        <taxon>Papilioninae</taxon>
        <taxon>Papilio</taxon>
    </lineage>
</organism>
<feature type="transmembrane region" description="Helical" evidence="17">
    <location>
        <begin position="899"/>
        <end position="924"/>
    </location>
</feature>
<dbReference type="PRINTS" id="PR02059">
    <property type="entry name" value="JAGGEDFAMILY"/>
</dbReference>
<reference evidence="20 21" key="1">
    <citation type="journal article" date="2015" name="Nat. Commun.">
        <title>Outbred genome sequencing and CRISPR/Cas9 gene editing in butterflies.</title>
        <authorList>
            <person name="Li X."/>
            <person name="Fan D."/>
            <person name="Zhang W."/>
            <person name="Liu G."/>
            <person name="Zhang L."/>
            <person name="Zhao L."/>
            <person name="Fang X."/>
            <person name="Chen L."/>
            <person name="Dong Y."/>
            <person name="Chen Y."/>
            <person name="Ding Y."/>
            <person name="Zhao R."/>
            <person name="Feng M."/>
            <person name="Zhu Y."/>
            <person name="Feng Y."/>
            <person name="Jiang X."/>
            <person name="Zhu D."/>
            <person name="Xiang H."/>
            <person name="Feng X."/>
            <person name="Li S."/>
            <person name="Wang J."/>
            <person name="Zhang G."/>
            <person name="Kronforst M.R."/>
            <person name="Wang W."/>
        </authorList>
    </citation>
    <scope>NUCLEOTIDE SEQUENCE [LARGE SCALE GENOMIC DNA]</scope>
    <source>
        <strain evidence="20">Ya'a_city_454_Px</strain>
        <tissue evidence="20">Whole body</tissue>
    </source>
</reference>
<dbReference type="PROSITE" id="PS51051">
    <property type="entry name" value="DSL"/>
    <property type="match status" value="1"/>
</dbReference>
<dbReference type="InterPro" id="IPR018097">
    <property type="entry name" value="EGF_Ca-bd_CS"/>
</dbReference>
<feature type="disulfide bond" evidence="13">
    <location>
        <begin position="604"/>
        <end position="613"/>
    </location>
</feature>
<keyword evidence="8" id="KW-0106">Calcium</keyword>
<feature type="disulfide bond" evidence="13">
    <location>
        <begin position="469"/>
        <end position="478"/>
    </location>
</feature>
<dbReference type="GO" id="GO:0007219">
    <property type="term" value="P:Notch signaling pathway"/>
    <property type="evidence" value="ECO:0007669"/>
    <property type="project" value="InterPro"/>
</dbReference>
<dbReference type="GO" id="GO:0005509">
    <property type="term" value="F:calcium ion binding"/>
    <property type="evidence" value="ECO:0007669"/>
    <property type="project" value="InterPro"/>
</dbReference>
<evidence type="ECO:0000256" key="2">
    <source>
        <dbReference type="ARBA" id="ARBA00022473"/>
    </source>
</evidence>
<feature type="domain" description="EGF-like" evidence="18">
    <location>
        <begin position="276"/>
        <end position="323"/>
    </location>
</feature>
<keyword evidence="21" id="KW-1185">Reference proteome</keyword>
<sequence>CAAGAGVFELQILEFSNYRLQLASGGCCGGATPGAAGCARACRTRFALCLKEYQSAAVQRSFTLILQAYDDFNYTDPEETGLIEEAWWSGIVEPGEEWHALRHAGAAAAVAYRVRVTCQANYYNTTCTTFCRPRDDKFGHYSCSSEGDKRCLPGWQGDNCEKPVCKEGCHPTHGRCDRPGDCDCRPGWRGELCSQCQPYPGCKHGYCNGSSWDCTCDTNWGGILCDQDLNYCGTHEPCQHGGTCENTAPDQYLCTCAEGFSGVDCERVDNPFRVDNVDECAETGENNTAEGNLGPCVNAAACNNTAGGYACACLAGWTGRDCEVNVDDCTGQCLNGATCIDLVDDFHCACAAGYAGRTCARDVDDCASRPCRNGGECVDLLDAYRCICPVGFSGTDCEDDRDHCAGSPCANGAPCYTAQSDYYCHCAPGWTGKNCTQRAARDQIDECTANPCRNNATCIAKTNGFACVCREGWTGETCTVRLEERDRCEGLCANGGTCIREPGVWRCACPAGWVGPSCETPIVPLVPPTVPSPLAPLAPPPTTSCACAHGGTCIQAAVPSGWACVCREGWTGTRCERAVDGCASTPCHNGGRCVGGSGWWTCECPAGWTGSECAEAACEPACPAPATCASDAERGARCVCPPPPARLARHCLEMIAGLGIEGTDVDTAPAVCGADNGTWWWGCNACRCAAGAPACTRLWCGLPDCLAPGAQPCRTDEVCVPAAPALCLRPPCAPLGECRRVAGRRVEPPALPAPATCWPGARGAPPAGCARAELRLARERLSRGAHVERACAALRRALAAALAARSPPAPPLALLCDLAPDDDDALDLALWAGEEEGAEGDMSSGETDAGALAAAVRALSELVSRRRLAQHALLGAALRLRVVHASSPPPVAEASSSSAALIALAAVVSLLLIAAGAALALFIYRRRAAAVAAAAERLRRRDEEKSNNLQNEENLRRYANPLRDDRPAEELPRAHSLYKAQNADARNNTPPRDKELTKRALPPPEPPPARHPPPERLTVLV</sequence>
<dbReference type="GO" id="GO:0043235">
    <property type="term" value="C:receptor complex"/>
    <property type="evidence" value="ECO:0007669"/>
    <property type="project" value="TreeGrafter"/>
</dbReference>
<dbReference type="InterPro" id="IPR011651">
    <property type="entry name" value="Notch_ligand_N"/>
</dbReference>
<dbReference type="FunFam" id="2.10.25.10:FF:000294">
    <property type="entry name" value="Delta-like protein"/>
    <property type="match status" value="1"/>
</dbReference>
<dbReference type="SUPFAM" id="SSF57184">
    <property type="entry name" value="Growth factor receptor domain"/>
    <property type="match status" value="1"/>
</dbReference>
<dbReference type="Gene3D" id="2.60.40.3510">
    <property type="match status" value="2"/>
</dbReference>
<keyword evidence="4 13" id="KW-0245">EGF-like domain</keyword>
<keyword evidence="12" id="KW-0325">Glycoprotein</keyword>
<feature type="disulfide bond" evidence="13">
    <location>
        <begin position="488"/>
        <end position="498"/>
    </location>
</feature>
<gene>
    <name evidence="20" type="ORF">RR46_13370</name>
</gene>
<evidence type="ECO:0000256" key="11">
    <source>
        <dbReference type="ARBA" id="ARBA00023157"/>
    </source>
</evidence>
<feature type="disulfide bond" evidence="13">
    <location>
        <begin position="184"/>
        <end position="193"/>
    </location>
</feature>
<dbReference type="GO" id="GO:0045179">
    <property type="term" value="C:apical cortex"/>
    <property type="evidence" value="ECO:0007669"/>
    <property type="project" value="UniProtKB-ARBA"/>
</dbReference>
<dbReference type="InterPro" id="IPR001881">
    <property type="entry name" value="EGF-like_Ca-bd_dom"/>
</dbReference>
<name>A0A194PHG0_PAPXU</name>
<dbReference type="InterPro" id="IPR000152">
    <property type="entry name" value="EGF-type_Asp/Asn_hydroxyl_site"/>
</dbReference>
<evidence type="ECO:0000256" key="10">
    <source>
        <dbReference type="ARBA" id="ARBA00023136"/>
    </source>
</evidence>
<dbReference type="GO" id="GO:0030718">
    <property type="term" value="P:germ-line stem cell population maintenance"/>
    <property type="evidence" value="ECO:0007669"/>
    <property type="project" value="UniProtKB-ARBA"/>
</dbReference>
<dbReference type="FunFam" id="2.10.25.10:FF:000066">
    <property type="entry name" value="FAT atypical cadherin 4"/>
    <property type="match status" value="2"/>
</dbReference>
<keyword evidence="10 15" id="KW-0472">Membrane</keyword>
<feature type="compositionally biased region" description="Pro residues" evidence="16">
    <location>
        <begin position="1001"/>
        <end position="1011"/>
    </location>
</feature>
<evidence type="ECO:0000256" key="14">
    <source>
        <dbReference type="PROSITE-ProRule" id="PRU00377"/>
    </source>
</evidence>
<feature type="disulfide bond" evidence="13">
    <location>
        <begin position="329"/>
        <end position="339"/>
    </location>
</feature>
<dbReference type="GO" id="GO:0007411">
    <property type="term" value="P:axon guidance"/>
    <property type="evidence" value="ECO:0007669"/>
    <property type="project" value="TreeGrafter"/>
</dbReference>
<evidence type="ECO:0000256" key="13">
    <source>
        <dbReference type="PROSITE-ProRule" id="PRU00076"/>
    </source>
</evidence>
<dbReference type="FunFam" id="2.10.25.10:FF:000018">
    <property type="entry name" value="Delta-like 1"/>
    <property type="match status" value="1"/>
</dbReference>
<dbReference type="Pfam" id="PF00008">
    <property type="entry name" value="EGF"/>
    <property type="match status" value="6"/>
</dbReference>
<dbReference type="GO" id="GO:0048100">
    <property type="term" value="P:wing disc anterior/posterior pattern formation"/>
    <property type="evidence" value="ECO:0007669"/>
    <property type="project" value="UniProtKB-ARBA"/>
</dbReference>
<evidence type="ECO:0000256" key="16">
    <source>
        <dbReference type="SAM" id="MobiDB-lite"/>
    </source>
</evidence>
<dbReference type="SMART" id="SM00179">
    <property type="entry name" value="EGF_CA"/>
    <property type="match status" value="9"/>
</dbReference>
<feature type="disulfide bond" evidence="14">
    <location>
        <begin position="151"/>
        <end position="160"/>
    </location>
</feature>
<feature type="compositionally biased region" description="Basic and acidic residues" evidence="16">
    <location>
        <begin position="962"/>
        <end position="973"/>
    </location>
</feature>
<dbReference type="Gene3D" id="2.10.25.140">
    <property type="match status" value="1"/>
</dbReference>
<evidence type="ECO:0000256" key="7">
    <source>
        <dbReference type="ARBA" id="ARBA00022737"/>
    </source>
</evidence>
<comment type="subcellular location">
    <subcellularLocation>
        <location evidence="1">Cell membrane</location>
        <topology evidence="1">Single-pass type I membrane protein</topology>
    </subcellularLocation>
    <subcellularLocation>
        <location evidence="15">Membrane</location>
        <topology evidence="15">Single-pass type I membrane protein</topology>
    </subcellularLocation>
</comment>
<dbReference type="SMART" id="SM00181">
    <property type="entry name" value="EGF"/>
    <property type="match status" value="13"/>
</dbReference>
<dbReference type="GO" id="GO:0016330">
    <property type="term" value="P:second mitotic wave involved in compound eye morphogenesis"/>
    <property type="evidence" value="ECO:0007669"/>
    <property type="project" value="UniProtKB-ARBA"/>
</dbReference>
<dbReference type="AlphaFoldDB" id="A0A194PHG0"/>
<keyword evidence="6 15" id="KW-0732">Signal</keyword>
<feature type="domain" description="EGF-like" evidence="18">
    <location>
        <begin position="228"/>
        <end position="266"/>
    </location>
</feature>
<feature type="disulfide bond" evidence="13">
    <location>
        <begin position="256"/>
        <end position="265"/>
    </location>
</feature>
<dbReference type="GO" id="GO:0048018">
    <property type="term" value="F:receptor ligand activity"/>
    <property type="evidence" value="ECO:0007669"/>
    <property type="project" value="UniProtKB-ARBA"/>
</dbReference>
<feature type="disulfide bond" evidence="13">
    <location>
        <begin position="566"/>
        <end position="575"/>
    </location>
</feature>
<dbReference type="GO" id="GO:0036011">
    <property type="term" value="P:imaginal disc-derived leg segmentation"/>
    <property type="evidence" value="ECO:0007669"/>
    <property type="project" value="UniProtKB-ARBA"/>
</dbReference>
<feature type="domain" description="EGF-like" evidence="18">
    <location>
        <begin position="578"/>
        <end position="614"/>
    </location>
</feature>
<dbReference type="PANTHER" id="PTHR45836:SF13">
    <property type="entry name" value="PROTEIN CRUMBS"/>
    <property type="match status" value="1"/>
</dbReference>
<dbReference type="InterPro" id="IPR051355">
    <property type="entry name" value="Notch/Slit_guidance"/>
</dbReference>
<feature type="disulfide bond" evidence="14">
    <location>
        <begin position="118"/>
        <end position="127"/>
    </location>
</feature>
<dbReference type="PROSITE" id="PS01187">
    <property type="entry name" value="EGF_CA"/>
    <property type="match status" value="1"/>
</dbReference>
<evidence type="ECO:0000259" key="18">
    <source>
        <dbReference type="PROSITE" id="PS50026"/>
    </source>
</evidence>
<evidence type="ECO:0000256" key="8">
    <source>
        <dbReference type="ARBA" id="ARBA00022837"/>
    </source>
</evidence>
<dbReference type="SUPFAM" id="SSF57196">
    <property type="entry name" value="EGF/Laminin"/>
    <property type="match status" value="5"/>
</dbReference>
<dbReference type="Pfam" id="PF07657">
    <property type="entry name" value="MNNL"/>
    <property type="match status" value="2"/>
</dbReference>
<dbReference type="PANTHER" id="PTHR45836">
    <property type="entry name" value="SLIT HOMOLOG"/>
    <property type="match status" value="1"/>
</dbReference>
<feature type="domain" description="EGF-like" evidence="18">
    <location>
        <begin position="400"/>
        <end position="436"/>
    </location>
</feature>
<dbReference type="Pfam" id="PF12661">
    <property type="entry name" value="hEGF"/>
    <property type="match status" value="2"/>
</dbReference>
<protein>
    <recommendedName>
        <fullName evidence="15">Delta-like protein</fullName>
    </recommendedName>
</protein>
<dbReference type="InterPro" id="IPR001774">
    <property type="entry name" value="DSL"/>
</dbReference>
<feature type="disulfide bond" evidence="13">
    <location>
        <begin position="509"/>
        <end position="518"/>
    </location>
</feature>